<evidence type="ECO:0000256" key="1">
    <source>
        <dbReference type="SAM" id="MobiDB-lite"/>
    </source>
</evidence>
<feature type="transmembrane region" description="Helical" evidence="2">
    <location>
        <begin position="211"/>
        <end position="230"/>
    </location>
</feature>
<accession>A0A1Y2DBS3</accession>
<keyword evidence="2" id="KW-0472">Membrane</keyword>
<dbReference type="STRING" id="1141098.A0A1Y2DBS3"/>
<proteinExistence type="predicted"/>
<dbReference type="Proteomes" id="UP000193689">
    <property type="component" value="Unassembled WGS sequence"/>
</dbReference>
<evidence type="ECO:0000313" key="3">
    <source>
        <dbReference type="EMBL" id="ORY56594.1"/>
    </source>
</evidence>
<evidence type="ECO:0000256" key="2">
    <source>
        <dbReference type="SAM" id="Phobius"/>
    </source>
</evidence>
<dbReference type="RefSeq" id="XP_040710173.1">
    <property type="nucleotide sequence ID" value="XM_040858925.1"/>
</dbReference>
<dbReference type="InParanoid" id="A0A1Y2DBS3"/>
<dbReference type="Pfam" id="PF11309">
    <property type="entry name" value="DUF3112"/>
    <property type="match status" value="1"/>
</dbReference>
<organism evidence="3 4">
    <name type="scientific">Pseudomassariella vexata</name>
    <dbReference type="NCBI Taxonomy" id="1141098"/>
    <lineage>
        <taxon>Eukaryota</taxon>
        <taxon>Fungi</taxon>
        <taxon>Dikarya</taxon>
        <taxon>Ascomycota</taxon>
        <taxon>Pezizomycotina</taxon>
        <taxon>Sordariomycetes</taxon>
        <taxon>Xylariomycetidae</taxon>
        <taxon>Amphisphaeriales</taxon>
        <taxon>Pseudomassariaceae</taxon>
        <taxon>Pseudomassariella</taxon>
    </lineage>
</organism>
<dbReference type="PANTHER" id="PTHR35184">
    <property type="entry name" value="YALI0C10208P"/>
    <property type="match status" value="1"/>
</dbReference>
<name>A0A1Y2DBS3_9PEZI</name>
<feature type="transmembrane region" description="Helical" evidence="2">
    <location>
        <begin position="250"/>
        <end position="268"/>
    </location>
</feature>
<dbReference type="GeneID" id="63775137"/>
<feature type="transmembrane region" description="Helical" evidence="2">
    <location>
        <begin position="168"/>
        <end position="190"/>
    </location>
</feature>
<feature type="transmembrane region" description="Helical" evidence="2">
    <location>
        <begin position="26"/>
        <end position="46"/>
    </location>
</feature>
<keyword evidence="2" id="KW-0812">Transmembrane</keyword>
<dbReference type="AlphaFoldDB" id="A0A1Y2DBS3"/>
<dbReference type="PANTHER" id="PTHR35184:SF1">
    <property type="entry name" value="INTEGRAL MEMBRANE PROTEIN"/>
    <property type="match status" value="1"/>
</dbReference>
<protein>
    <recommendedName>
        <fullName evidence="5">Family c-likeg-protein-coupled receptor protein</fullName>
    </recommendedName>
</protein>
<dbReference type="OrthoDB" id="3357002at2759"/>
<keyword evidence="2" id="KW-1133">Transmembrane helix</keyword>
<feature type="transmembrane region" description="Helical" evidence="2">
    <location>
        <begin position="58"/>
        <end position="79"/>
    </location>
</feature>
<evidence type="ECO:0000313" key="4">
    <source>
        <dbReference type="Proteomes" id="UP000193689"/>
    </source>
</evidence>
<feature type="transmembrane region" description="Helical" evidence="2">
    <location>
        <begin position="91"/>
        <end position="111"/>
    </location>
</feature>
<dbReference type="EMBL" id="MCFJ01000022">
    <property type="protein sequence ID" value="ORY56594.1"/>
    <property type="molecule type" value="Genomic_DNA"/>
</dbReference>
<keyword evidence="4" id="KW-1185">Reference proteome</keyword>
<sequence>MADSPGPPYPPSIAQVGGIPSILPDIPIASCFLALFVASAATHMTVFQRNRRRGHKFVFSTLCFGFSITRITALVMRIVWATRATNTRIGLASSILTQVGVVMIYVINLFLAQRVNRAYHPAFGDKAFVHLFFRSSVLWVIMMIIMLIVVTIHISYTLDNQAREIDHAIQLFAGTVLAILAFLPAPIVFFSAGLFSQRVKKFGSGRLRVKVRLLLLTSLLLTLGAGFRVGANYAAPAAENPEWFDNKACYYVLNFGIDIVVSFTYALIRFDRRFYVPDRVRQDGGRSRSRGRRSPQSVYNCRDDNDDKEEEADQKSQHHPFPWKQLLNAPDRRHASGPYGQLFCVSEIDCDQR</sequence>
<evidence type="ECO:0008006" key="5">
    <source>
        <dbReference type="Google" id="ProtNLM"/>
    </source>
</evidence>
<dbReference type="InterPro" id="IPR021460">
    <property type="entry name" value="DUF3112"/>
</dbReference>
<feature type="transmembrane region" description="Helical" evidence="2">
    <location>
        <begin position="131"/>
        <end position="156"/>
    </location>
</feature>
<reference evidence="3 4" key="1">
    <citation type="submission" date="2016-07" db="EMBL/GenBank/DDBJ databases">
        <title>Pervasive Adenine N6-methylation of Active Genes in Fungi.</title>
        <authorList>
            <consortium name="DOE Joint Genome Institute"/>
            <person name="Mondo S.J."/>
            <person name="Dannebaum R.O."/>
            <person name="Kuo R.C."/>
            <person name="Labutti K."/>
            <person name="Haridas S."/>
            <person name="Kuo A."/>
            <person name="Salamov A."/>
            <person name="Ahrendt S.R."/>
            <person name="Lipzen A."/>
            <person name="Sullivan W."/>
            <person name="Andreopoulos W.B."/>
            <person name="Clum A."/>
            <person name="Lindquist E."/>
            <person name="Daum C."/>
            <person name="Ramamoorthy G.K."/>
            <person name="Gryganskyi A."/>
            <person name="Culley D."/>
            <person name="Magnuson J.K."/>
            <person name="James T.Y."/>
            <person name="O'Malley M.A."/>
            <person name="Stajich J.E."/>
            <person name="Spatafora J.W."/>
            <person name="Visel A."/>
            <person name="Grigoriev I.V."/>
        </authorList>
    </citation>
    <scope>NUCLEOTIDE SEQUENCE [LARGE SCALE GENOMIC DNA]</scope>
    <source>
        <strain evidence="3 4">CBS 129021</strain>
    </source>
</reference>
<feature type="region of interest" description="Disordered" evidence="1">
    <location>
        <begin position="281"/>
        <end position="323"/>
    </location>
</feature>
<comment type="caution">
    <text evidence="3">The sequence shown here is derived from an EMBL/GenBank/DDBJ whole genome shotgun (WGS) entry which is preliminary data.</text>
</comment>
<gene>
    <name evidence="3" type="ORF">BCR38DRAFT_414350</name>
</gene>